<dbReference type="Pfam" id="PF00010">
    <property type="entry name" value="HLH"/>
    <property type="match status" value="1"/>
</dbReference>
<evidence type="ECO:0000256" key="4">
    <source>
        <dbReference type="ARBA" id="ARBA00023163"/>
    </source>
</evidence>
<dbReference type="GO" id="GO:0045944">
    <property type="term" value="P:positive regulation of transcription by RNA polymerase II"/>
    <property type="evidence" value="ECO:0007669"/>
    <property type="project" value="TreeGrafter"/>
</dbReference>
<evidence type="ECO:0000313" key="10">
    <source>
        <dbReference type="Proteomes" id="UP001222325"/>
    </source>
</evidence>
<dbReference type="GO" id="GO:0003700">
    <property type="term" value="F:DNA-binding transcription factor activity"/>
    <property type="evidence" value="ECO:0007669"/>
    <property type="project" value="TreeGrafter"/>
</dbReference>
<evidence type="ECO:0000256" key="6">
    <source>
        <dbReference type="SAM" id="Coils"/>
    </source>
</evidence>
<feature type="region of interest" description="Disordered" evidence="7">
    <location>
        <begin position="297"/>
        <end position="323"/>
    </location>
</feature>
<evidence type="ECO:0000259" key="8">
    <source>
        <dbReference type="PROSITE" id="PS50888"/>
    </source>
</evidence>
<dbReference type="GO" id="GO:0003677">
    <property type="term" value="F:DNA binding"/>
    <property type="evidence" value="ECO:0007669"/>
    <property type="project" value="UniProtKB-KW"/>
</dbReference>
<keyword evidence="4" id="KW-0804">Transcription</keyword>
<dbReference type="PANTHER" id="PTHR10328:SF3">
    <property type="entry name" value="PROTEIN MAX"/>
    <property type="match status" value="1"/>
</dbReference>
<dbReference type="SUPFAM" id="SSF47459">
    <property type="entry name" value="HLH, helix-loop-helix DNA-binding domain"/>
    <property type="match status" value="1"/>
</dbReference>
<feature type="compositionally biased region" description="Low complexity" evidence="7">
    <location>
        <begin position="311"/>
        <end position="323"/>
    </location>
</feature>
<keyword evidence="1" id="KW-0805">Transcription regulation</keyword>
<reference evidence="9" key="1">
    <citation type="submission" date="2023-03" db="EMBL/GenBank/DDBJ databases">
        <title>Massive genome expansion in bonnet fungi (Mycena s.s.) driven by repeated elements and novel gene families across ecological guilds.</title>
        <authorList>
            <consortium name="Lawrence Berkeley National Laboratory"/>
            <person name="Harder C.B."/>
            <person name="Miyauchi S."/>
            <person name="Viragh M."/>
            <person name="Kuo A."/>
            <person name="Thoen E."/>
            <person name="Andreopoulos B."/>
            <person name="Lu D."/>
            <person name="Skrede I."/>
            <person name="Drula E."/>
            <person name="Henrissat B."/>
            <person name="Morin E."/>
            <person name="Kohler A."/>
            <person name="Barry K."/>
            <person name="LaButti K."/>
            <person name="Morin E."/>
            <person name="Salamov A."/>
            <person name="Lipzen A."/>
            <person name="Mereny Z."/>
            <person name="Hegedus B."/>
            <person name="Baldrian P."/>
            <person name="Stursova M."/>
            <person name="Weitz H."/>
            <person name="Taylor A."/>
            <person name="Grigoriev I.V."/>
            <person name="Nagy L.G."/>
            <person name="Martin F."/>
            <person name="Kauserud H."/>
        </authorList>
    </citation>
    <scope>NUCLEOTIDE SEQUENCE</scope>
    <source>
        <strain evidence="9">CBHHK173m</strain>
    </source>
</reference>
<dbReference type="AlphaFoldDB" id="A0AAD6U8B8"/>
<comment type="caution">
    <text evidence="9">The sequence shown here is derived from an EMBL/GenBank/DDBJ whole genome shotgun (WGS) entry which is preliminary data.</text>
</comment>
<keyword evidence="3" id="KW-0010">Activator</keyword>
<dbReference type="Gene3D" id="4.10.280.10">
    <property type="entry name" value="Helix-loop-helix DNA-binding domain"/>
    <property type="match status" value="1"/>
</dbReference>
<accession>A0AAD6U8B8</accession>
<dbReference type="SMART" id="SM00353">
    <property type="entry name" value="HLH"/>
    <property type="match status" value="1"/>
</dbReference>
<evidence type="ECO:0000256" key="7">
    <source>
        <dbReference type="SAM" id="MobiDB-lite"/>
    </source>
</evidence>
<gene>
    <name evidence="9" type="ORF">B0H15DRAFT_799142</name>
</gene>
<feature type="compositionally biased region" description="Basic residues" evidence="7">
    <location>
        <begin position="251"/>
        <end position="263"/>
    </location>
</feature>
<evidence type="ECO:0000256" key="3">
    <source>
        <dbReference type="ARBA" id="ARBA00023159"/>
    </source>
</evidence>
<evidence type="ECO:0000256" key="2">
    <source>
        <dbReference type="ARBA" id="ARBA00023125"/>
    </source>
</evidence>
<name>A0AAD6U8B8_9AGAR</name>
<dbReference type="InterPro" id="IPR036638">
    <property type="entry name" value="HLH_DNA-bd_sf"/>
</dbReference>
<evidence type="ECO:0000313" key="9">
    <source>
        <dbReference type="EMBL" id="KAJ7093319.1"/>
    </source>
</evidence>
<feature type="region of interest" description="Disordered" evidence="7">
    <location>
        <begin position="232"/>
        <end position="272"/>
    </location>
</feature>
<sequence>MPATEDHAPPSPSGSSSSDNSASTGPPQTPVTPGLPLTMPTFMNFTGEDGVTSLGGAAGVKRTSKTTRRINTAERRATHNAVERQRRETLNSRFLDLAALLSNLHQIRRPSKSAIVNSSIAHLTASRRHRALAAQQLRALKIEADALRREVNEWRARAGVAPAEEPPRSDAFGAVLRGELEFEAGDMLEPGAEEGEEDAAEAQYTDEEYALLRRQQLEREHAHAEMLARMQHQEQLLQQQQQQQPFVHPHPQYHAHAHARQPAHPHAPYYTPEPVIAAFDDPALAYEYEPHPHPELSARWAYEKQHMHALQQQQQQQQQQAPW</sequence>
<dbReference type="GO" id="GO:0046983">
    <property type="term" value="F:protein dimerization activity"/>
    <property type="evidence" value="ECO:0007669"/>
    <property type="project" value="InterPro"/>
</dbReference>
<evidence type="ECO:0000256" key="1">
    <source>
        <dbReference type="ARBA" id="ARBA00023015"/>
    </source>
</evidence>
<keyword evidence="5" id="KW-0539">Nucleus</keyword>
<protein>
    <recommendedName>
        <fullName evidence="8">BHLH domain-containing protein</fullName>
    </recommendedName>
</protein>
<feature type="region of interest" description="Disordered" evidence="7">
    <location>
        <begin position="1"/>
        <end position="66"/>
    </location>
</feature>
<dbReference type="InterPro" id="IPR011598">
    <property type="entry name" value="bHLH_dom"/>
</dbReference>
<keyword evidence="6" id="KW-0175">Coiled coil</keyword>
<dbReference type="PROSITE" id="PS50888">
    <property type="entry name" value="BHLH"/>
    <property type="match status" value="1"/>
</dbReference>
<keyword evidence="2" id="KW-0238">DNA-binding</keyword>
<feature type="compositionally biased region" description="Low complexity" evidence="7">
    <location>
        <begin position="233"/>
        <end position="250"/>
    </location>
</feature>
<evidence type="ECO:0000256" key="5">
    <source>
        <dbReference type="ARBA" id="ARBA00023242"/>
    </source>
</evidence>
<dbReference type="PANTHER" id="PTHR10328">
    <property type="entry name" value="PROTEIN MAX MYC-ASSOCIATED FACTOR X"/>
    <property type="match status" value="1"/>
</dbReference>
<feature type="compositionally biased region" description="Basic and acidic residues" evidence="7">
    <location>
        <begin position="297"/>
        <end position="306"/>
    </location>
</feature>
<organism evidence="9 10">
    <name type="scientific">Mycena belliarum</name>
    <dbReference type="NCBI Taxonomy" id="1033014"/>
    <lineage>
        <taxon>Eukaryota</taxon>
        <taxon>Fungi</taxon>
        <taxon>Dikarya</taxon>
        <taxon>Basidiomycota</taxon>
        <taxon>Agaricomycotina</taxon>
        <taxon>Agaricomycetes</taxon>
        <taxon>Agaricomycetidae</taxon>
        <taxon>Agaricales</taxon>
        <taxon>Marasmiineae</taxon>
        <taxon>Mycenaceae</taxon>
        <taxon>Mycena</taxon>
    </lineage>
</organism>
<dbReference type="Proteomes" id="UP001222325">
    <property type="component" value="Unassembled WGS sequence"/>
</dbReference>
<dbReference type="EMBL" id="JARJCN010000016">
    <property type="protein sequence ID" value="KAJ7093319.1"/>
    <property type="molecule type" value="Genomic_DNA"/>
</dbReference>
<feature type="coiled-coil region" evidence="6">
    <location>
        <begin position="130"/>
        <end position="157"/>
    </location>
</feature>
<feature type="domain" description="BHLH" evidence="8">
    <location>
        <begin position="74"/>
        <end position="126"/>
    </location>
</feature>
<dbReference type="GO" id="GO:0090575">
    <property type="term" value="C:RNA polymerase II transcription regulator complex"/>
    <property type="evidence" value="ECO:0007669"/>
    <property type="project" value="TreeGrafter"/>
</dbReference>
<dbReference type="CDD" id="cd00083">
    <property type="entry name" value="bHLH_SF"/>
    <property type="match status" value="1"/>
</dbReference>
<feature type="compositionally biased region" description="Low complexity" evidence="7">
    <location>
        <begin position="13"/>
        <end position="26"/>
    </location>
</feature>
<keyword evidence="10" id="KW-1185">Reference proteome</keyword>
<proteinExistence type="predicted"/>